<keyword evidence="2" id="KW-1185">Reference proteome</keyword>
<dbReference type="AlphaFoldDB" id="A0AAW1A3E1"/>
<evidence type="ECO:0000313" key="1">
    <source>
        <dbReference type="EMBL" id="KAK9304550.1"/>
    </source>
</evidence>
<gene>
    <name evidence="1" type="ORF">QLX08_004170</name>
</gene>
<dbReference type="EMBL" id="JAWNGG020000062">
    <property type="protein sequence ID" value="KAK9304550.1"/>
    <property type="molecule type" value="Genomic_DNA"/>
</dbReference>
<evidence type="ECO:0000313" key="2">
    <source>
        <dbReference type="Proteomes" id="UP001432146"/>
    </source>
</evidence>
<comment type="caution">
    <text evidence="1">The sequence shown here is derived from an EMBL/GenBank/DDBJ whole genome shotgun (WGS) entry which is preliminary data.</text>
</comment>
<accession>A0AAW1A3E1</accession>
<name>A0AAW1A3E1_9HYME</name>
<dbReference type="Proteomes" id="UP001432146">
    <property type="component" value="Unassembled WGS sequence"/>
</dbReference>
<proteinExistence type="predicted"/>
<sequence>MSREEVGFPKESGFPTKSRFSKISRTRLPFLELLYNAVYQPTKSVERFKIVSRFPPVFQVKRYTLYSSTFYRRLLFPLRSCATQSCFSDEEEEDRKVVEHDLREMQRLCWGKFMLSVEYISVRLCVPRGRK</sequence>
<organism evidence="1 2">
    <name type="scientific">Tetragonisca angustula</name>
    <dbReference type="NCBI Taxonomy" id="166442"/>
    <lineage>
        <taxon>Eukaryota</taxon>
        <taxon>Metazoa</taxon>
        <taxon>Ecdysozoa</taxon>
        <taxon>Arthropoda</taxon>
        <taxon>Hexapoda</taxon>
        <taxon>Insecta</taxon>
        <taxon>Pterygota</taxon>
        <taxon>Neoptera</taxon>
        <taxon>Endopterygota</taxon>
        <taxon>Hymenoptera</taxon>
        <taxon>Apocrita</taxon>
        <taxon>Aculeata</taxon>
        <taxon>Apoidea</taxon>
        <taxon>Anthophila</taxon>
        <taxon>Apidae</taxon>
        <taxon>Tetragonisca</taxon>
    </lineage>
</organism>
<protein>
    <submittedName>
        <fullName evidence="1">Uncharacterized protein</fullName>
    </submittedName>
</protein>
<reference evidence="1 2" key="1">
    <citation type="submission" date="2024-05" db="EMBL/GenBank/DDBJ databases">
        <title>The nuclear and mitochondrial genome assemblies of Tetragonisca angustula (Apidae: Meliponini), a tiny yet remarkable pollinator in the Neotropics.</title>
        <authorList>
            <person name="Ferrari R."/>
            <person name="Ricardo P.C."/>
            <person name="Dias F.C."/>
            <person name="Araujo N.S."/>
            <person name="Soares D.O."/>
            <person name="Zhou Q.-S."/>
            <person name="Zhu C.-D."/>
            <person name="Coutinho L."/>
            <person name="Airas M.C."/>
            <person name="Batista T.M."/>
        </authorList>
    </citation>
    <scope>NUCLEOTIDE SEQUENCE [LARGE SCALE GENOMIC DNA]</scope>
    <source>
        <strain evidence="1">ASF017062</strain>
        <tissue evidence="1">Abdomen</tissue>
    </source>
</reference>